<gene>
    <name evidence="1" type="ORF">FSB_LOCUS21470</name>
</gene>
<reference evidence="1" key="1">
    <citation type="submission" date="2018-02" db="EMBL/GenBank/DDBJ databases">
        <authorList>
            <person name="Cohen D.B."/>
            <person name="Kent A.D."/>
        </authorList>
    </citation>
    <scope>NUCLEOTIDE SEQUENCE</scope>
</reference>
<dbReference type="EMBL" id="OIVN01001407">
    <property type="protein sequence ID" value="SPC93588.1"/>
    <property type="molecule type" value="Genomic_DNA"/>
</dbReference>
<proteinExistence type="predicted"/>
<name>A0A2N9G1Z7_FAGSY</name>
<sequence length="47" mass="5582">MRRIVMLDEGLRILEEGIVKAKHILIGHPPKTLFSGEDYMKFYKYPF</sequence>
<dbReference type="AlphaFoldDB" id="A0A2N9G1Z7"/>
<accession>A0A2N9G1Z7</accession>
<organism evidence="1">
    <name type="scientific">Fagus sylvatica</name>
    <name type="common">Beechnut</name>
    <dbReference type="NCBI Taxonomy" id="28930"/>
    <lineage>
        <taxon>Eukaryota</taxon>
        <taxon>Viridiplantae</taxon>
        <taxon>Streptophyta</taxon>
        <taxon>Embryophyta</taxon>
        <taxon>Tracheophyta</taxon>
        <taxon>Spermatophyta</taxon>
        <taxon>Magnoliopsida</taxon>
        <taxon>eudicotyledons</taxon>
        <taxon>Gunneridae</taxon>
        <taxon>Pentapetalae</taxon>
        <taxon>rosids</taxon>
        <taxon>fabids</taxon>
        <taxon>Fagales</taxon>
        <taxon>Fagaceae</taxon>
        <taxon>Fagus</taxon>
    </lineage>
</organism>
<protein>
    <submittedName>
        <fullName evidence="1">Uncharacterized protein</fullName>
    </submittedName>
</protein>
<evidence type="ECO:0000313" key="1">
    <source>
        <dbReference type="EMBL" id="SPC93588.1"/>
    </source>
</evidence>